<sequence length="192" mass="22233">MSSHHIVRENQEPALLIEDLFLIDEEGLGQLLEWSPTIVIEAETIDLLDARGYKFDIVFTKKSINDSQENLKIISYDNDFLKTAIEYLIAHQYKAVNILTDQLDVAYYQPYLEQINIVLISKGVRYCFVTTGFTKWKPTGERIRIEGLDADEKNTHEGLIKINDNEYEMEKDGLFVLKFSHIKYILIGEKIA</sequence>
<proteinExistence type="predicted"/>
<accession>A0A654B3D0</accession>
<accession>A0A2X2J398</accession>
<dbReference type="RefSeq" id="WP_070562597.1">
    <property type="nucleotide sequence ID" value="NZ_CP068086.1"/>
</dbReference>
<dbReference type="Proteomes" id="UP000432350">
    <property type="component" value="Unassembled WGS sequence"/>
</dbReference>
<organism evidence="1 3">
    <name type="scientific">Sphingobacterium multivorum</name>
    <dbReference type="NCBI Taxonomy" id="28454"/>
    <lineage>
        <taxon>Bacteria</taxon>
        <taxon>Pseudomonadati</taxon>
        <taxon>Bacteroidota</taxon>
        <taxon>Sphingobacteriia</taxon>
        <taxon>Sphingobacteriales</taxon>
        <taxon>Sphingobacteriaceae</taxon>
        <taxon>Sphingobacterium</taxon>
    </lineage>
</organism>
<evidence type="ECO:0000313" key="1">
    <source>
        <dbReference type="EMBL" id="SPZ88134.1"/>
    </source>
</evidence>
<reference evidence="1 3" key="1">
    <citation type="submission" date="2018-06" db="EMBL/GenBank/DDBJ databases">
        <authorList>
            <consortium name="Pathogen Informatics"/>
            <person name="Doyle S."/>
        </authorList>
    </citation>
    <scope>NUCLEOTIDE SEQUENCE [LARGE SCALE GENOMIC DNA]</scope>
    <source>
        <strain evidence="1 3">NCTC11343</strain>
    </source>
</reference>
<dbReference type="Proteomes" id="UP000251241">
    <property type="component" value="Unassembled WGS sequence"/>
</dbReference>
<evidence type="ECO:0000313" key="2">
    <source>
        <dbReference type="EMBL" id="VXC74818.1"/>
    </source>
</evidence>
<reference evidence="2 4" key="2">
    <citation type="submission" date="2019-10" db="EMBL/GenBank/DDBJ databases">
        <authorList>
            <person name="Karimi E."/>
        </authorList>
    </citation>
    <scope>NUCLEOTIDE SEQUENCE [LARGE SCALE GENOMIC DNA]</scope>
    <source>
        <strain evidence="2">Sphingobacterium sp. 8BC</strain>
    </source>
</reference>
<dbReference type="GeneID" id="97183189"/>
<evidence type="ECO:0000313" key="4">
    <source>
        <dbReference type="Proteomes" id="UP000432350"/>
    </source>
</evidence>
<name>A0A2X2J398_SPHMU</name>
<dbReference type="AlphaFoldDB" id="A0A2X2J398"/>
<evidence type="ECO:0008006" key="5">
    <source>
        <dbReference type="Google" id="ProtNLM"/>
    </source>
</evidence>
<evidence type="ECO:0000313" key="3">
    <source>
        <dbReference type="Proteomes" id="UP000251241"/>
    </source>
</evidence>
<gene>
    <name evidence="1" type="ORF">NCTC11343_03312</name>
    <name evidence="2" type="ORF">SPHINGO8BC_150787</name>
</gene>
<dbReference type="EMBL" id="UAUU01000009">
    <property type="protein sequence ID" value="SPZ88134.1"/>
    <property type="molecule type" value="Genomic_DNA"/>
</dbReference>
<protein>
    <recommendedName>
        <fullName evidence="5">Thiamine diphosphokinase</fullName>
    </recommendedName>
</protein>
<dbReference type="EMBL" id="CABWMV010000007">
    <property type="protein sequence ID" value="VXC74818.1"/>
    <property type="molecule type" value="Genomic_DNA"/>
</dbReference>